<feature type="region of interest" description="Disordered" evidence="1">
    <location>
        <begin position="19"/>
        <end position="100"/>
    </location>
</feature>
<gene>
    <name evidence="2" type="ORF">C7999DRAFT_43436</name>
</gene>
<dbReference type="Pfam" id="PF11917">
    <property type="entry name" value="DUF3435"/>
    <property type="match status" value="1"/>
</dbReference>
<reference evidence="2" key="1">
    <citation type="journal article" date="2023" name="Mol. Phylogenet. Evol.">
        <title>Genome-scale phylogeny and comparative genomics of the fungal order Sordariales.</title>
        <authorList>
            <person name="Hensen N."/>
            <person name="Bonometti L."/>
            <person name="Westerberg I."/>
            <person name="Brannstrom I.O."/>
            <person name="Guillou S."/>
            <person name="Cros-Aarteil S."/>
            <person name="Calhoun S."/>
            <person name="Haridas S."/>
            <person name="Kuo A."/>
            <person name="Mondo S."/>
            <person name="Pangilinan J."/>
            <person name="Riley R."/>
            <person name="LaButti K."/>
            <person name="Andreopoulos B."/>
            <person name="Lipzen A."/>
            <person name="Chen C."/>
            <person name="Yan M."/>
            <person name="Daum C."/>
            <person name="Ng V."/>
            <person name="Clum A."/>
            <person name="Steindorff A."/>
            <person name="Ohm R.A."/>
            <person name="Martin F."/>
            <person name="Silar P."/>
            <person name="Natvig D.O."/>
            <person name="Lalanne C."/>
            <person name="Gautier V."/>
            <person name="Ament-Velasquez S.L."/>
            <person name="Kruys A."/>
            <person name="Hutchinson M.I."/>
            <person name="Powell A.J."/>
            <person name="Barry K."/>
            <person name="Miller A.N."/>
            <person name="Grigoriev I.V."/>
            <person name="Debuchy R."/>
            <person name="Gladieux P."/>
            <person name="Hiltunen Thoren M."/>
            <person name="Johannesson H."/>
        </authorList>
    </citation>
    <scope>NUCLEOTIDE SEQUENCE</scope>
    <source>
        <strain evidence="2">CBS 359.72</strain>
    </source>
</reference>
<accession>A0AAN7CQA1</accession>
<evidence type="ECO:0000313" key="3">
    <source>
        <dbReference type="Proteomes" id="UP001303647"/>
    </source>
</evidence>
<feature type="region of interest" description="Disordered" evidence="1">
    <location>
        <begin position="418"/>
        <end position="448"/>
    </location>
</feature>
<organism evidence="2 3">
    <name type="scientific">Corynascus novoguineensis</name>
    <dbReference type="NCBI Taxonomy" id="1126955"/>
    <lineage>
        <taxon>Eukaryota</taxon>
        <taxon>Fungi</taxon>
        <taxon>Dikarya</taxon>
        <taxon>Ascomycota</taxon>
        <taxon>Pezizomycotina</taxon>
        <taxon>Sordariomycetes</taxon>
        <taxon>Sordariomycetidae</taxon>
        <taxon>Sordariales</taxon>
        <taxon>Chaetomiaceae</taxon>
        <taxon>Corynascus</taxon>
    </lineage>
</organism>
<sequence length="473" mass="54070">MAVLDDDLLHISKGKVVRSKTQEKLEVTHAGATSVATEREAFVSDMEPGSDSETNLFSESDRESDSTSRVDSSCDSDSDIDSGPGPQKEPLSEASTNSRTKKESSITTYWNVWYCDTTKTWMNGAAGLYVLDKENYAHKRLRMQITAVLVLAGMTSTRPKALIGGLYYKDIEFHIKRSASKSRPKKYGFHEEDALLHDPIIYIEGDSAFQGRGNNISMALDKALRYKKARDFLIRLVQALGFEKQFKWYDLRNGSGKKLHKALTPKKANQSMGYTLGDSTTHIWFYITDFIEVDFQEIVNGDAPTRLTDEQKTEINQDPNISKIRRKQDYLGRRLFERYSRYHRQAESLKKRLHDQRLSQAIQEFYTSVYREQIRRQLNERAWITKLFAKVANVSNTGELHQLRIRLVRELALLCKRRENPRRPGSPKPDPSPKPAYSPKSATFHKPAPTSKPILLLERALGWAAHCADVWTT</sequence>
<name>A0AAN7CQA1_9PEZI</name>
<reference evidence="2" key="2">
    <citation type="submission" date="2023-05" db="EMBL/GenBank/DDBJ databases">
        <authorList>
            <consortium name="Lawrence Berkeley National Laboratory"/>
            <person name="Steindorff A."/>
            <person name="Hensen N."/>
            <person name="Bonometti L."/>
            <person name="Westerberg I."/>
            <person name="Brannstrom I.O."/>
            <person name="Guillou S."/>
            <person name="Cros-Aarteil S."/>
            <person name="Calhoun S."/>
            <person name="Haridas S."/>
            <person name="Kuo A."/>
            <person name="Mondo S."/>
            <person name="Pangilinan J."/>
            <person name="Riley R."/>
            <person name="Labutti K."/>
            <person name="Andreopoulos B."/>
            <person name="Lipzen A."/>
            <person name="Chen C."/>
            <person name="Yanf M."/>
            <person name="Daum C."/>
            <person name="Ng V."/>
            <person name="Clum A."/>
            <person name="Ohm R."/>
            <person name="Martin F."/>
            <person name="Silar P."/>
            <person name="Natvig D."/>
            <person name="Lalanne C."/>
            <person name="Gautier V."/>
            <person name="Ament-Velasquez S.L."/>
            <person name="Kruys A."/>
            <person name="Hutchinson M.I."/>
            <person name="Powell A.J."/>
            <person name="Barry K."/>
            <person name="Miller A.N."/>
            <person name="Grigoriev I.V."/>
            <person name="Debuchy R."/>
            <person name="Gladieux P."/>
            <person name="Thoren M.H."/>
            <person name="Johannesson H."/>
        </authorList>
    </citation>
    <scope>NUCLEOTIDE SEQUENCE</scope>
    <source>
        <strain evidence="2">CBS 359.72</strain>
    </source>
</reference>
<keyword evidence="3" id="KW-1185">Reference proteome</keyword>
<dbReference type="Proteomes" id="UP001303647">
    <property type="component" value="Unassembled WGS sequence"/>
</dbReference>
<feature type="compositionally biased region" description="Basic and acidic residues" evidence="1">
    <location>
        <begin position="59"/>
        <end position="68"/>
    </location>
</feature>
<evidence type="ECO:0000256" key="1">
    <source>
        <dbReference type="SAM" id="MobiDB-lite"/>
    </source>
</evidence>
<feature type="compositionally biased region" description="Pro residues" evidence="1">
    <location>
        <begin position="424"/>
        <end position="436"/>
    </location>
</feature>
<protein>
    <submittedName>
        <fullName evidence="2">Uncharacterized protein</fullName>
    </submittedName>
</protein>
<comment type="caution">
    <text evidence="2">The sequence shown here is derived from an EMBL/GenBank/DDBJ whole genome shotgun (WGS) entry which is preliminary data.</text>
</comment>
<dbReference type="PANTHER" id="PTHR37535">
    <property type="entry name" value="FLUG DOMAIN PROTEIN"/>
    <property type="match status" value="1"/>
</dbReference>
<dbReference type="EMBL" id="MU857717">
    <property type="protein sequence ID" value="KAK4244958.1"/>
    <property type="molecule type" value="Genomic_DNA"/>
</dbReference>
<evidence type="ECO:0000313" key="2">
    <source>
        <dbReference type="EMBL" id="KAK4244958.1"/>
    </source>
</evidence>
<dbReference type="AlphaFoldDB" id="A0AAN7CQA1"/>
<proteinExistence type="predicted"/>
<dbReference type="InterPro" id="IPR021842">
    <property type="entry name" value="DUF3435"/>
</dbReference>
<dbReference type="PANTHER" id="PTHR37535:SF2">
    <property type="entry name" value="FINGER DOMAIN PROTEIN, PUTATIVE (AFU_ORTHOLOGUE AFUA_6G09300)-RELATED"/>
    <property type="match status" value="1"/>
</dbReference>